<dbReference type="InterPro" id="IPR036188">
    <property type="entry name" value="FAD/NAD-bd_sf"/>
</dbReference>
<dbReference type="PANTHER" id="PTHR43400">
    <property type="entry name" value="FUMARATE REDUCTASE"/>
    <property type="match status" value="1"/>
</dbReference>
<dbReference type="AlphaFoldDB" id="A0A369P7L0"/>
<dbReference type="NCBIfam" id="TIGR01409">
    <property type="entry name" value="TAT_signal_seq"/>
    <property type="match status" value="1"/>
</dbReference>
<evidence type="ECO:0000256" key="4">
    <source>
        <dbReference type="ARBA" id="ARBA00023002"/>
    </source>
</evidence>
<proteinExistence type="predicted"/>
<dbReference type="GO" id="GO:0008202">
    <property type="term" value="P:steroid metabolic process"/>
    <property type="evidence" value="ECO:0007669"/>
    <property type="project" value="UniProtKB-ARBA"/>
</dbReference>
<dbReference type="SUPFAM" id="SSF51905">
    <property type="entry name" value="FAD/NAD(P)-binding domain"/>
    <property type="match status" value="1"/>
</dbReference>
<dbReference type="InterPro" id="IPR050315">
    <property type="entry name" value="FAD-oxidoreductase_2"/>
</dbReference>
<dbReference type="EMBL" id="PPUT01000010">
    <property type="protein sequence ID" value="RDC44953.1"/>
    <property type="molecule type" value="Genomic_DNA"/>
</dbReference>
<keyword evidence="4" id="KW-0560">Oxidoreductase</keyword>
<reference evidence="6 7" key="1">
    <citation type="journal article" date="2018" name="Elife">
        <title>Discovery and characterization of a prevalent human gut bacterial enzyme sufficient for the inactivation of a family of plant toxins.</title>
        <authorList>
            <person name="Koppel N."/>
            <person name="Bisanz J.E."/>
            <person name="Pandelia M.E."/>
            <person name="Turnbaugh P.J."/>
            <person name="Balskus E.P."/>
        </authorList>
    </citation>
    <scope>NUCLEOTIDE SEQUENCE [LARGE SCALE GENOMIC DNA]</scope>
    <source>
        <strain evidence="6 7">OB21 GAM 11</strain>
    </source>
</reference>
<gene>
    <name evidence="6" type="ORF">C1850_05180</name>
</gene>
<dbReference type="SUPFAM" id="SSF56425">
    <property type="entry name" value="Succinate dehydrogenase/fumarate reductase flavoprotein, catalytic domain"/>
    <property type="match status" value="1"/>
</dbReference>
<feature type="domain" description="FAD-dependent oxidoreductase 2 FAD-binding" evidence="5">
    <location>
        <begin position="64"/>
        <end position="533"/>
    </location>
</feature>
<organism evidence="6 7">
    <name type="scientific">Adlercreutzia equolifaciens subsp. celatus</name>
    <dbReference type="NCBI Taxonomy" id="394340"/>
    <lineage>
        <taxon>Bacteria</taxon>
        <taxon>Bacillati</taxon>
        <taxon>Actinomycetota</taxon>
        <taxon>Coriobacteriia</taxon>
        <taxon>Eggerthellales</taxon>
        <taxon>Eggerthellaceae</taxon>
        <taxon>Adlercreutzia</taxon>
    </lineage>
</organism>
<comment type="cofactor">
    <cofactor evidence="1">
        <name>FAD</name>
        <dbReference type="ChEBI" id="CHEBI:57692"/>
    </cofactor>
</comment>
<dbReference type="InterPro" id="IPR006311">
    <property type="entry name" value="TAT_signal"/>
</dbReference>
<comment type="caution">
    <text evidence="6">The sequence shown here is derived from an EMBL/GenBank/DDBJ whole genome shotgun (WGS) entry which is preliminary data.</text>
</comment>
<dbReference type="Gene3D" id="3.50.50.60">
    <property type="entry name" value="FAD/NAD(P)-binding domain"/>
    <property type="match status" value="1"/>
</dbReference>
<evidence type="ECO:0000256" key="2">
    <source>
        <dbReference type="ARBA" id="ARBA00022630"/>
    </source>
</evidence>
<dbReference type="InterPro" id="IPR019546">
    <property type="entry name" value="TAT_signal_bac_arc"/>
</dbReference>
<name>A0A369P7L0_9ACTN</name>
<evidence type="ECO:0000256" key="3">
    <source>
        <dbReference type="ARBA" id="ARBA00022827"/>
    </source>
</evidence>
<accession>A0A369P7L0</accession>
<dbReference type="RefSeq" id="WP_114539479.1">
    <property type="nucleotide sequence ID" value="NZ_PPUT01000010.1"/>
</dbReference>
<sequence length="554" mass="58438">MAICHNGKEGGLVSRRSFLKGGVAVGGAALVGGVLGGCSPQQSGSDAAPLSPVGLPETWDAESDVVIAGFGGAGAAAAWEALNAGATVTILEKQGKAGGSTNICGGLIYMGGGTPTQVAAGFNETTDNYYQYLVAATGPGVSEDHCRVMADESLDLYHWLVDTLGVVFKPGYNPPWPEEENYDAGLSCTGDEFNLDYVGYCEAVPHSHWVEGLTDNLEGTLTGAKNGSGFFAPLQKAVEDLSPEILYKTPAERLIVHPETGRVVGVQAKKDGKPYNIKANKGVVLCTGGFACNDAMVDQYVPYAAGSFIIGTEGDTGDGIRMGQGAGADTRHMNFAYGQLSHGAWIARDSVVGGPLLFSALVNKRGVRFIAEDHYAGSYYAQVARNPYYFRDYETCYMVFDQQTYDQMEEISEVGADVIVAQAETIGALAEALQMPAGTLENTIAYYNEYAQKGEDPLWMKRPAYTRPISQPPFYAVAATTLNGLFTYGGLKINTDAQVLSAMDDSPISGLYSAGRNASDILGTGYCGSGASVASCYTFGRIAGRKVAGEEAWA</sequence>
<dbReference type="InterPro" id="IPR027477">
    <property type="entry name" value="Succ_DH/fumarate_Rdtase_cat_sf"/>
</dbReference>
<dbReference type="PROSITE" id="PS51318">
    <property type="entry name" value="TAT"/>
    <property type="match status" value="1"/>
</dbReference>
<dbReference type="PANTHER" id="PTHR43400:SF10">
    <property type="entry name" value="3-OXOSTEROID 1-DEHYDROGENASE"/>
    <property type="match status" value="1"/>
</dbReference>
<dbReference type="GO" id="GO:0033765">
    <property type="term" value="F:steroid dehydrogenase activity, acting on the CH-CH group of donors"/>
    <property type="evidence" value="ECO:0007669"/>
    <property type="project" value="UniProtKB-ARBA"/>
</dbReference>
<dbReference type="Pfam" id="PF10518">
    <property type="entry name" value="TAT_signal"/>
    <property type="match status" value="1"/>
</dbReference>
<keyword evidence="2" id="KW-0285">Flavoprotein</keyword>
<evidence type="ECO:0000313" key="7">
    <source>
        <dbReference type="Proteomes" id="UP000253805"/>
    </source>
</evidence>
<evidence type="ECO:0000259" key="5">
    <source>
        <dbReference type="Pfam" id="PF00890"/>
    </source>
</evidence>
<dbReference type="Proteomes" id="UP000253805">
    <property type="component" value="Unassembled WGS sequence"/>
</dbReference>
<dbReference type="PRINTS" id="PR00411">
    <property type="entry name" value="PNDRDTASEI"/>
</dbReference>
<evidence type="ECO:0000256" key="1">
    <source>
        <dbReference type="ARBA" id="ARBA00001974"/>
    </source>
</evidence>
<dbReference type="Pfam" id="PF00890">
    <property type="entry name" value="FAD_binding_2"/>
    <property type="match status" value="1"/>
</dbReference>
<keyword evidence="3" id="KW-0274">FAD</keyword>
<protein>
    <submittedName>
        <fullName evidence="6">Flavocytochrome C</fullName>
    </submittedName>
</protein>
<evidence type="ECO:0000313" key="6">
    <source>
        <dbReference type="EMBL" id="RDC44953.1"/>
    </source>
</evidence>
<dbReference type="InterPro" id="IPR003953">
    <property type="entry name" value="FAD-dep_OxRdtase_2_FAD-bd"/>
</dbReference>
<dbReference type="Gene3D" id="3.90.700.10">
    <property type="entry name" value="Succinate dehydrogenase/fumarate reductase flavoprotein, catalytic domain"/>
    <property type="match status" value="1"/>
</dbReference>